<keyword evidence="3" id="KW-0808">Transferase</keyword>
<dbReference type="InterPro" id="IPR035965">
    <property type="entry name" value="PAS-like_dom_sf"/>
</dbReference>
<dbReference type="Pfam" id="PF05228">
    <property type="entry name" value="CHASE4"/>
    <property type="match status" value="1"/>
</dbReference>
<dbReference type="Gene3D" id="3.30.565.10">
    <property type="entry name" value="Histidine kinase-like ATPase, C-terminal domain"/>
    <property type="match status" value="1"/>
</dbReference>
<keyword evidence="5 6" id="KW-0472">Membrane</keyword>
<keyword evidence="6" id="KW-1133">Transmembrane helix</keyword>
<dbReference type="PROSITE" id="PS50109">
    <property type="entry name" value="HIS_KIN"/>
    <property type="match status" value="1"/>
</dbReference>
<dbReference type="GO" id="GO:0030295">
    <property type="term" value="F:protein kinase activator activity"/>
    <property type="evidence" value="ECO:0007669"/>
    <property type="project" value="TreeGrafter"/>
</dbReference>
<evidence type="ECO:0000259" key="7">
    <source>
        <dbReference type="PROSITE" id="PS50109"/>
    </source>
</evidence>
<dbReference type="Pfam" id="PF08448">
    <property type="entry name" value="PAS_4"/>
    <property type="match status" value="1"/>
</dbReference>
<evidence type="ECO:0000259" key="8">
    <source>
        <dbReference type="PROSITE" id="PS50112"/>
    </source>
</evidence>
<dbReference type="eggNOG" id="arCOG06193">
    <property type="taxonomic scope" value="Archaea"/>
</dbReference>
<feature type="domain" description="PAC" evidence="9">
    <location>
        <begin position="429"/>
        <end position="480"/>
    </location>
</feature>
<dbReference type="eggNOG" id="arCOG02348">
    <property type="taxonomic scope" value="Archaea"/>
</dbReference>
<dbReference type="SMART" id="SM00387">
    <property type="entry name" value="HATPase_c"/>
    <property type="match status" value="1"/>
</dbReference>
<dbReference type="InterPro" id="IPR050351">
    <property type="entry name" value="BphY/WalK/GraS-like"/>
</dbReference>
<dbReference type="eggNOG" id="arCOG04446">
    <property type="taxonomic scope" value="Archaea"/>
</dbReference>
<dbReference type="AlphaFoldDB" id="L0H9W3"/>
<dbReference type="Gene3D" id="3.30.450.20">
    <property type="entry name" value="PAS domain"/>
    <property type="match status" value="1"/>
</dbReference>
<evidence type="ECO:0000256" key="5">
    <source>
        <dbReference type="ARBA" id="ARBA00023136"/>
    </source>
</evidence>
<organism evidence="10 11">
    <name type="scientific">Methanoregula formicica (strain DSM 22288 / NBRC 105244 / SMSP)</name>
    <dbReference type="NCBI Taxonomy" id="593750"/>
    <lineage>
        <taxon>Archaea</taxon>
        <taxon>Methanobacteriati</taxon>
        <taxon>Methanobacteriota</taxon>
        <taxon>Stenosarchaea group</taxon>
        <taxon>Methanomicrobia</taxon>
        <taxon>Methanomicrobiales</taxon>
        <taxon>Methanoregulaceae</taxon>
        <taxon>Methanoregula</taxon>
    </lineage>
</organism>
<keyword evidence="11" id="KW-1185">Reference proteome</keyword>
<dbReference type="GO" id="GO:0016020">
    <property type="term" value="C:membrane"/>
    <property type="evidence" value="ECO:0007669"/>
    <property type="project" value="UniProtKB-SubCell"/>
</dbReference>
<dbReference type="InterPro" id="IPR036890">
    <property type="entry name" value="HATPase_C_sf"/>
</dbReference>
<keyword evidence="6" id="KW-0812">Transmembrane</keyword>
<dbReference type="HOGENOM" id="CLU_405256_0_0_2"/>
<dbReference type="Pfam" id="PF02518">
    <property type="entry name" value="HATPase_c"/>
    <property type="match status" value="1"/>
</dbReference>
<dbReference type="OrthoDB" id="342253at2157"/>
<evidence type="ECO:0000259" key="9">
    <source>
        <dbReference type="PROSITE" id="PS50113"/>
    </source>
</evidence>
<dbReference type="InterPro" id="IPR013656">
    <property type="entry name" value="PAS_4"/>
</dbReference>
<dbReference type="Proteomes" id="UP000010824">
    <property type="component" value="Chromosome"/>
</dbReference>
<dbReference type="InterPro" id="IPR003594">
    <property type="entry name" value="HATPase_dom"/>
</dbReference>
<feature type="domain" description="PAS" evidence="8">
    <location>
        <begin position="356"/>
        <end position="426"/>
    </location>
</feature>
<dbReference type="PROSITE" id="PS50112">
    <property type="entry name" value="PAS"/>
    <property type="match status" value="1"/>
</dbReference>
<evidence type="ECO:0000256" key="4">
    <source>
        <dbReference type="ARBA" id="ARBA00022777"/>
    </source>
</evidence>
<dbReference type="GO" id="GO:0007234">
    <property type="term" value="P:osmosensory signaling via phosphorelay pathway"/>
    <property type="evidence" value="ECO:0007669"/>
    <property type="project" value="TreeGrafter"/>
</dbReference>
<dbReference type="InParanoid" id="L0H9W3"/>
<dbReference type="EMBL" id="CP003167">
    <property type="protein sequence ID" value="AGB01537.1"/>
    <property type="molecule type" value="Genomic_DNA"/>
</dbReference>
<dbReference type="PANTHER" id="PTHR42878">
    <property type="entry name" value="TWO-COMPONENT HISTIDINE KINASE"/>
    <property type="match status" value="1"/>
</dbReference>
<dbReference type="NCBIfam" id="TIGR00229">
    <property type="entry name" value="sensory_box"/>
    <property type="match status" value="1"/>
</dbReference>
<dbReference type="PANTHER" id="PTHR42878:SF15">
    <property type="entry name" value="BACTERIOPHYTOCHROME"/>
    <property type="match status" value="1"/>
</dbReference>
<dbReference type="STRING" id="593750.Metfor_0465"/>
<dbReference type="PRINTS" id="PR00344">
    <property type="entry name" value="BCTRLSENSOR"/>
</dbReference>
<gene>
    <name evidence="10" type="ordered locus">Metfor_0465</name>
</gene>
<evidence type="ECO:0000256" key="1">
    <source>
        <dbReference type="ARBA" id="ARBA00000085"/>
    </source>
</evidence>
<evidence type="ECO:0000256" key="6">
    <source>
        <dbReference type="SAM" id="Phobius"/>
    </source>
</evidence>
<dbReference type="InterPro" id="IPR005467">
    <property type="entry name" value="His_kinase_dom"/>
</dbReference>
<dbReference type="KEGG" id="mfo:Metfor_0465"/>
<dbReference type="InterPro" id="IPR000014">
    <property type="entry name" value="PAS"/>
</dbReference>
<reference evidence="10 11" key="2">
    <citation type="journal article" date="2014" name="Genome Announc.">
        <title>Complete Genome Sequence of Methanoregula formicica SMSPT, a Mesophilic Hydrogenotrophic Methanogen Isolated from a Methanogenic Upflow Anaerobic Sludge Blanket Reactor.</title>
        <authorList>
            <person name="Yamamoto K."/>
            <person name="Tamaki H."/>
            <person name="Cadillo-Quiroz H."/>
            <person name="Imachi H."/>
            <person name="Kyrpides N."/>
            <person name="Woyke T."/>
            <person name="Goodwin L."/>
            <person name="Zinder S.H."/>
            <person name="Kamagata Y."/>
            <person name="Liu W.T."/>
        </authorList>
    </citation>
    <scope>NUCLEOTIDE SEQUENCE [LARGE SCALE GENOMIC DNA]</scope>
    <source>
        <strain evidence="11">DSM 22288 / NBRC 105244 / SMSP</strain>
    </source>
</reference>
<comment type="catalytic activity">
    <reaction evidence="1">
        <text>ATP + protein L-histidine = ADP + protein N-phospho-L-histidine.</text>
        <dbReference type="EC" id="2.7.13.3"/>
    </reaction>
</comment>
<dbReference type="CDD" id="cd00130">
    <property type="entry name" value="PAS"/>
    <property type="match status" value="1"/>
</dbReference>
<dbReference type="PROSITE" id="PS50113">
    <property type="entry name" value="PAC"/>
    <property type="match status" value="1"/>
</dbReference>
<evidence type="ECO:0000256" key="3">
    <source>
        <dbReference type="ARBA" id="ARBA00022679"/>
    </source>
</evidence>
<keyword evidence="4" id="KW-0418">Kinase</keyword>
<protein>
    <recommendedName>
        <fullName evidence="2">histidine kinase</fullName>
        <ecNumber evidence="2">2.7.13.3</ecNumber>
    </recommendedName>
</protein>
<dbReference type="GeneID" id="25397777"/>
<proteinExistence type="predicted"/>
<dbReference type="InterPro" id="IPR004358">
    <property type="entry name" value="Sig_transdc_His_kin-like_C"/>
</dbReference>
<dbReference type="GO" id="GO:0004673">
    <property type="term" value="F:protein histidine kinase activity"/>
    <property type="evidence" value="ECO:0007669"/>
    <property type="project" value="UniProtKB-EC"/>
</dbReference>
<dbReference type="InterPro" id="IPR000700">
    <property type="entry name" value="PAS-assoc_C"/>
</dbReference>
<dbReference type="SUPFAM" id="SSF55785">
    <property type="entry name" value="PYP-like sensor domain (PAS domain)"/>
    <property type="match status" value="1"/>
</dbReference>
<accession>L0H9W3</accession>
<dbReference type="RefSeq" id="WP_015284501.1">
    <property type="nucleotide sequence ID" value="NC_019943.1"/>
</dbReference>
<sequence length="698" mass="76990" precursor="true">MDLRTKLLLGIGIALIFAFSLVALFSAVSMEASYKKLETIEMEDAVATARSAIETDLKSGFSTTRDYSVWSSTYQFVEGENPDWLRENMGADFFSRFPQDRVLIFNRTGGLIFSMQYNDTALMIEPASGTYVNDMERFNMAMSTLRSQNGSYGILEASTGPVIFASHPILMDDAHGPAAGSLHLARRINGDYLSELSDRTGDTISIVSATEIADNATFSGVKAQFEAGKRVAVETSGNDFVTAYLPLADQEPPADYYLAVTSPRSIYQTGMSGITTFLVSIAVAGIFLTLFILVFVDRIILSRINTIIRSVKERGVDADGEDTTVSREDDELTRLAVSIDPVFTELAASREKLAESEERYRMLAESAQDIIFIIDRDDTVTYVNAFAAKAFGREKSEITGRPRSGLFPGPVGESQRQSLDRVISTGEAIKIEGSLPLPTGEIWHDTLLVPIRDTHGTITGVMGISRDLTKRKQAEDALANAHHKLTLISTITRHDILNQLTALATYLELSRDYTGNDTARDFIEKEQRIAALIDREINFTRDFEDVGAGVPVWHNVNATISGANRTLLTGGIAVEIGFSDIEIYADSLLEKVFFNLIDNAIRYGRPGLSRVRFSAEEREGSLVIRYEDDGVGIRPEEKERIFDQGYGNHTGLGLFLCREILRITGITITETGTFGKGARFDIVVPPGKWRRTGQDAPL</sequence>
<feature type="transmembrane region" description="Helical" evidence="6">
    <location>
        <begin position="274"/>
        <end position="296"/>
    </location>
</feature>
<dbReference type="InterPro" id="IPR007892">
    <property type="entry name" value="CHASE4"/>
</dbReference>
<feature type="domain" description="Histidine kinase" evidence="7">
    <location>
        <begin position="491"/>
        <end position="688"/>
    </location>
</feature>
<evidence type="ECO:0000313" key="10">
    <source>
        <dbReference type="EMBL" id="AGB01537.1"/>
    </source>
</evidence>
<dbReference type="SUPFAM" id="SSF55874">
    <property type="entry name" value="ATPase domain of HSP90 chaperone/DNA topoisomerase II/histidine kinase"/>
    <property type="match status" value="1"/>
</dbReference>
<dbReference type="EC" id="2.7.13.3" evidence="2"/>
<evidence type="ECO:0000256" key="2">
    <source>
        <dbReference type="ARBA" id="ARBA00012438"/>
    </source>
</evidence>
<dbReference type="GO" id="GO:0000156">
    <property type="term" value="F:phosphorelay response regulator activity"/>
    <property type="evidence" value="ECO:0007669"/>
    <property type="project" value="TreeGrafter"/>
</dbReference>
<dbReference type="CDD" id="cd00075">
    <property type="entry name" value="HATPase"/>
    <property type="match status" value="1"/>
</dbReference>
<reference evidence="11" key="1">
    <citation type="submission" date="2011-12" db="EMBL/GenBank/DDBJ databases">
        <title>Complete sequence of Methanoregula formicicum SMSP.</title>
        <authorList>
            <person name="Lucas S."/>
            <person name="Han J."/>
            <person name="Lapidus A."/>
            <person name="Cheng J.-F."/>
            <person name="Goodwin L."/>
            <person name="Pitluck S."/>
            <person name="Peters L."/>
            <person name="Ovchinnikova G."/>
            <person name="Teshima H."/>
            <person name="Detter J.C."/>
            <person name="Han C."/>
            <person name="Tapia R."/>
            <person name="Land M."/>
            <person name="Hauser L."/>
            <person name="Kyrpides N."/>
            <person name="Ivanova N."/>
            <person name="Pagani I."/>
            <person name="Imachi H."/>
            <person name="Tamaki H."/>
            <person name="Sekiguchi Y."/>
            <person name="Kamagata Y."/>
            <person name="Cadillo-Quiroz H."/>
            <person name="Zinder S."/>
            <person name="Liu W.-T."/>
            <person name="Woyke T."/>
        </authorList>
    </citation>
    <scope>NUCLEOTIDE SEQUENCE [LARGE SCALE GENOMIC DNA]</scope>
    <source>
        <strain evidence="11">DSM 22288 / NBRC 105244 / SMSP</strain>
    </source>
</reference>
<name>L0H9W3_METFS</name>
<dbReference type="SMART" id="SM00091">
    <property type="entry name" value="PAS"/>
    <property type="match status" value="1"/>
</dbReference>
<evidence type="ECO:0000313" key="11">
    <source>
        <dbReference type="Proteomes" id="UP000010824"/>
    </source>
</evidence>